<evidence type="ECO:0000256" key="8">
    <source>
        <dbReference type="ARBA" id="ARBA00022989"/>
    </source>
</evidence>
<evidence type="ECO:0000256" key="7">
    <source>
        <dbReference type="ARBA" id="ARBA00022777"/>
    </source>
</evidence>
<evidence type="ECO:0000256" key="3">
    <source>
        <dbReference type="ARBA" id="ARBA00012438"/>
    </source>
</evidence>
<dbReference type="SMART" id="SM00387">
    <property type="entry name" value="HATPase_c"/>
    <property type="match status" value="1"/>
</dbReference>
<dbReference type="GO" id="GO:0005886">
    <property type="term" value="C:plasma membrane"/>
    <property type="evidence" value="ECO:0007669"/>
    <property type="project" value="UniProtKB-SubCell"/>
</dbReference>
<dbReference type="PROSITE" id="PS50109">
    <property type="entry name" value="HIS_KIN"/>
    <property type="match status" value="1"/>
</dbReference>
<evidence type="ECO:0000256" key="9">
    <source>
        <dbReference type="ARBA" id="ARBA00023012"/>
    </source>
</evidence>
<feature type="domain" description="Histidine kinase" evidence="13">
    <location>
        <begin position="124"/>
        <end position="353"/>
    </location>
</feature>
<feature type="region of interest" description="Disordered" evidence="11">
    <location>
        <begin position="143"/>
        <end position="169"/>
    </location>
</feature>
<dbReference type="AlphaFoldDB" id="A0A9D1ELI5"/>
<dbReference type="InterPro" id="IPR050351">
    <property type="entry name" value="BphY/WalK/GraS-like"/>
</dbReference>
<dbReference type="Proteomes" id="UP000886841">
    <property type="component" value="Unassembled WGS sequence"/>
</dbReference>
<dbReference type="InterPro" id="IPR005467">
    <property type="entry name" value="His_kinase_dom"/>
</dbReference>
<reference evidence="14" key="2">
    <citation type="journal article" date="2021" name="PeerJ">
        <title>Extensive microbial diversity within the chicken gut microbiome revealed by metagenomics and culture.</title>
        <authorList>
            <person name="Gilroy R."/>
            <person name="Ravi A."/>
            <person name="Getino M."/>
            <person name="Pursley I."/>
            <person name="Horton D.L."/>
            <person name="Alikhan N.F."/>
            <person name="Baker D."/>
            <person name="Gharbi K."/>
            <person name="Hall N."/>
            <person name="Watson M."/>
            <person name="Adriaenssens E.M."/>
            <person name="Foster-Nyarko E."/>
            <person name="Jarju S."/>
            <person name="Secka A."/>
            <person name="Antonio M."/>
            <person name="Oren A."/>
            <person name="Chaudhuri R.R."/>
            <person name="La Ragione R."/>
            <person name="Hildebrand F."/>
            <person name="Pallen M.J."/>
        </authorList>
    </citation>
    <scope>NUCLEOTIDE SEQUENCE</scope>
    <source>
        <strain evidence="14">ChiSxjej1B13-7041</strain>
    </source>
</reference>
<evidence type="ECO:0000259" key="13">
    <source>
        <dbReference type="PROSITE" id="PS50109"/>
    </source>
</evidence>
<evidence type="ECO:0000256" key="4">
    <source>
        <dbReference type="ARBA" id="ARBA00022475"/>
    </source>
</evidence>
<organism evidence="14 15">
    <name type="scientific">Candidatus Egerieimonas intestinavium</name>
    <dbReference type="NCBI Taxonomy" id="2840777"/>
    <lineage>
        <taxon>Bacteria</taxon>
        <taxon>Bacillati</taxon>
        <taxon>Bacillota</taxon>
        <taxon>Clostridia</taxon>
        <taxon>Lachnospirales</taxon>
        <taxon>Lachnospiraceae</taxon>
        <taxon>Lachnospiraceae incertae sedis</taxon>
        <taxon>Candidatus Egerieimonas</taxon>
    </lineage>
</organism>
<comment type="subcellular location">
    <subcellularLocation>
        <location evidence="2">Cell membrane</location>
        <topology evidence="2">Multi-pass membrane protein</topology>
    </subcellularLocation>
</comment>
<feature type="transmembrane region" description="Helical" evidence="12">
    <location>
        <begin position="40"/>
        <end position="62"/>
    </location>
</feature>
<comment type="catalytic activity">
    <reaction evidence="1">
        <text>ATP + protein L-histidine = ADP + protein N-phospho-L-histidine.</text>
        <dbReference type="EC" id="2.7.13.3"/>
    </reaction>
</comment>
<keyword evidence="4" id="KW-1003">Cell membrane</keyword>
<dbReference type="PANTHER" id="PTHR45453">
    <property type="entry name" value="PHOSPHATE REGULON SENSOR PROTEIN PHOR"/>
    <property type="match status" value="1"/>
</dbReference>
<dbReference type="Gene3D" id="3.30.565.10">
    <property type="entry name" value="Histidine kinase-like ATPase, C-terminal domain"/>
    <property type="match status" value="1"/>
</dbReference>
<evidence type="ECO:0000256" key="10">
    <source>
        <dbReference type="ARBA" id="ARBA00023136"/>
    </source>
</evidence>
<feature type="transmembrane region" description="Helical" evidence="12">
    <location>
        <begin position="12"/>
        <end position="34"/>
    </location>
</feature>
<keyword evidence="7 14" id="KW-0418">Kinase</keyword>
<reference evidence="14" key="1">
    <citation type="submission" date="2020-10" db="EMBL/GenBank/DDBJ databases">
        <authorList>
            <person name="Gilroy R."/>
        </authorList>
    </citation>
    <scope>NUCLEOTIDE SEQUENCE</scope>
    <source>
        <strain evidence="14">ChiSxjej1B13-7041</strain>
    </source>
</reference>
<dbReference type="PRINTS" id="PR00344">
    <property type="entry name" value="BCTRLSENSOR"/>
</dbReference>
<dbReference type="GO" id="GO:0016036">
    <property type="term" value="P:cellular response to phosphate starvation"/>
    <property type="evidence" value="ECO:0007669"/>
    <property type="project" value="TreeGrafter"/>
</dbReference>
<keyword evidence="6 12" id="KW-0812">Transmembrane</keyword>
<evidence type="ECO:0000256" key="12">
    <source>
        <dbReference type="SAM" id="Phobius"/>
    </source>
</evidence>
<dbReference type="EC" id="2.7.13.3" evidence="3"/>
<sequence>MRFFFRYLKGHWKICLGYLLGCGIFWLICCVYRIPAEASGYTAFLVSFVMLLLGGTDCLHSWQRWRILEQLKEREFLTEEMLPEPRSELEEGYQELLGELIRRKQREGAAQQGRLSEMTDYYTMWVHQIKTPIAAMHLLLEQESPQQESPKQGSPHLSGGQEGPVEIPQRSREELLEEELFQIERYVEMVLVYLRSQQMGEDLSLAYHQLDDLVRQAVRKYARLFIRKRISLDFQPTGMRVLTDEKWLVFVLEQLLSNALKYTPAGGRVTIRREDPGSMVLALEDTGIGITPEDLPRIFERGYTGYNGRMDKKSTGIGLYLCRRITGRLSHKLTVRSQVGQGTRVFLDFTLYGGSNE</sequence>
<evidence type="ECO:0000256" key="2">
    <source>
        <dbReference type="ARBA" id="ARBA00004651"/>
    </source>
</evidence>
<dbReference type="GO" id="GO:0004721">
    <property type="term" value="F:phosphoprotein phosphatase activity"/>
    <property type="evidence" value="ECO:0007669"/>
    <property type="project" value="TreeGrafter"/>
</dbReference>
<evidence type="ECO:0000256" key="5">
    <source>
        <dbReference type="ARBA" id="ARBA00022679"/>
    </source>
</evidence>
<comment type="caution">
    <text evidence="14">The sequence shown here is derived from an EMBL/GenBank/DDBJ whole genome shotgun (WGS) entry which is preliminary data.</text>
</comment>
<dbReference type="InterPro" id="IPR004358">
    <property type="entry name" value="Sig_transdc_His_kin-like_C"/>
</dbReference>
<dbReference type="InterPro" id="IPR036890">
    <property type="entry name" value="HATPase_C_sf"/>
</dbReference>
<evidence type="ECO:0000313" key="14">
    <source>
        <dbReference type="EMBL" id="HIR94058.1"/>
    </source>
</evidence>
<evidence type="ECO:0000313" key="15">
    <source>
        <dbReference type="Proteomes" id="UP000886841"/>
    </source>
</evidence>
<proteinExistence type="predicted"/>
<protein>
    <recommendedName>
        <fullName evidence="3">histidine kinase</fullName>
        <ecNumber evidence="3">2.7.13.3</ecNumber>
    </recommendedName>
</protein>
<dbReference type="SUPFAM" id="SSF55874">
    <property type="entry name" value="ATPase domain of HSP90 chaperone/DNA topoisomerase II/histidine kinase"/>
    <property type="match status" value="1"/>
</dbReference>
<keyword evidence="10 12" id="KW-0472">Membrane</keyword>
<evidence type="ECO:0000256" key="11">
    <source>
        <dbReference type="SAM" id="MobiDB-lite"/>
    </source>
</evidence>
<keyword evidence="5" id="KW-0808">Transferase</keyword>
<dbReference type="EMBL" id="DVHU01000104">
    <property type="protein sequence ID" value="HIR94058.1"/>
    <property type="molecule type" value="Genomic_DNA"/>
</dbReference>
<feature type="compositionally biased region" description="Low complexity" evidence="11">
    <location>
        <begin position="143"/>
        <end position="155"/>
    </location>
</feature>
<evidence type="ECO:0000256" key="6">
    <source>
        <dbReference type="ARBA" id="ARBA00022692"/>
    </source>
</evidence>
<dbReference type="PANTHER" id="PTHR45453:SF2">
    <property type="entry name" value="HISTIDINE KINASE"/>
    <property type="match status" value="1"/>
</dbReference>
<dbReference type="InterPro" id="IPR003594">
    <property type="entry name" value="HATPase_dom"/>
</dbReference>
<accession>A0A9D1ELI5</accession>
<evidence type="ECO:0000256" key="1">
    <source>
        <dbReference type="ARBA" id="ARBA00000085"/>
    </source>
</evidence>
<gene>
    <name evidence="14" type="ORF">IAB98_11635</name>
</gene>
<keyword evidence="9" id="KW-0902">Two-component regulatory system</keyword>
<dbReference type="Pfam" id="PF02518">
    <property type="entry name" value="HATPase_c"/>
    <property type="match status" value="1"/>
</dbReference>
<dbReference type="GO" id="GO:0000155">
    <property type="term" value="F:phosphorelay sensor kinase activity"/>
    <property type="evidence" value="ECO:0007669"/>
    <property type="project" value="TreeGrafter"/>
</dbReference>
<name>A0A9D1ELI5_9FIRM</name>
<keyword evidence="8 12" id="KW-1133">Transmembrane helix</keyword>